<dbReference type="Pfam" id="PF25906">
    <property type="entry name" value="PucR-like_N"/>
    <property type="match status" value="2"/>
</dbReference>
<comment type="caution">
    <text evidence="4">The sequence shown here is derived from an EMBL/GenBank/DDBJ whole genome shotgun (WGS) entry which is preliminary data.</text>
</comment>
<evidence type="ECO:0000259" key="2">
    <source>
        <dbReference type="Pfam" id="PF13556"/>
    </source>
</evidence>
<dbReference type="InterPro" id="IPR042070">
    <property type="entry name" value="PucR_C-HTH_sf"/>
</dbReference>
<dbReference type="Pfam" id="PF13556">
    <property type="entry name" value="HTH_30"/>
    <property type="match status" value="1"/>
</dbReference>
<feature type="domain" description="PucR-like N-terminal" evidence="3">
    <location>
        <begin position="17"/>
        <end position="127"/>
    </location>
</feature>
<feature type="domain" description="PucR-like N-terminal" evidence="3">
    <location>
        <begin position="148"/>
        <end position="199"/>
    </location>
</feature>
<dbReference type="RefSeq" id="WP_337713461.1">
    <property type="nucleotide sequence ID" value="NZ_JBBEGL010000003.1"/>
</dbReference>
<evidence type="ECO:0000313" key="4">
    <source>
        <dbReference type="EMBL" id="MEJ2886963.1"/>
    </source>
</evidence>
<dbReference type="EMBL" id="JBBEGL010000003">
    <property type="protein sequence ID" value="MEJ2886963.1"/>
    <property type="molecule type" value="Genomic_DNA"/>
</dbReference>
<dbReference type="PANTHER" id="PTHR33744">
    <property type="entry name" value="CARBOHYDRATE DIACID REGULATOR"/>
    <property type="match status" value="1"/>
</dbReference>
<reference evidence="4 5" key="1">
    <citation type="submission" date="2024-03" db="EMBL/GenBank/DDBJ databases">
        <title>Actinomycetospora sp. OC33-EN06, a novel actinomycete isolated from wild orchid (Aerides multiflora).</title>
        <authorList>
            <person name="Suriyachadkun C."/>
        </authorList>
    </citation>
    <scope>NUCLEOTIDE SEQUENCE [LARGE SCALE GENOMIC DNA]</scope>
    <source>
        <strain evidence="4 5">OC33-EN06</strain>
    </source>
</reference>
<sequence length="422" mass="44655">MSDGVCPVTDASRRHPWADVPAEAGARLRPVVLGTGDEIIATVRAEIAEYALSMDGEFGRRIRLGVSVALDQFLDLLGTDDALPDTTVYFELGRVEHRHGRTMDALQSAYRIGSRVLWRRIAATSDGSSNGSGHGTDNGTAPEGPDDLGLGADAIFRLAEALFAYIEQLAAASVSGYAYEQSLAAGSRQARQHALVERLCRTPAPEASELDALAREAGWTPPKEVGALVMAEESLGVVCRRLPPEVAASVVDGVGIVFVPDPDGPGRADALTDAVRGTATVLGPTVTPDQTPRTVTRARAAWALQLDGHLPGAGLIRSEDHLLALLLHADVTLTADLVAQRLEPLRRMTAAARDRAVTTLTAWLDAHGDVAEAATRLHVHPQTVRYRLARLKEAFAGVLDDPVGRLEVALALRAGGSALAEG</sequence>
<feature type="domain" description="PucR C-terminal helix-turn-helix" evidence="2">
    <location>
        <begin position="357"/>
        <end position="414"/>
    </location>
</feature>
<gene>
    <name evidence="4" type="ORF">WCD41_10950</name>
</gene>
<name>A0ABU8N3X3_9PSEU</name>
<dbReference type="InterPro" id="IPR025736">
    <property type="entry name" value="PucR_C-HTH_dom"/>
</dbReference>
<keyword evidence="5" id="KW-1185">Reference proteome</keyword>
<evidence type="ECO:0000313" key="5">
    <source>
        <dbReference type="Proteomes" id="UP001370100"/>
    </source>
</evidence>
<accession>A0ABU8N3X3</accession>
<dbReference type="InterPro" id="IPR058663">
    <property type="entry name" value="PucR-like_N"/>
</dbReference>
<protein>
    <submittedName>
        <fullName evidence="4">Helix-turn-helix domain-containing protein</fullName>
    </submittedName>
</protein>
<dbReference type="InterPro" id="IPR051448">
    <property type="entry name" value="CdaR-like_regulators"/>
</dbReference>
<dbReference type="Gene3D" id="1.10.10.2840">
    <property type="entry name" value="PucR C-terminal helix-turn-helix domain"/>
    <property type="match status" value="1"/>
</dbReference>
<dbReference type="PANTHER" id="PTHR33744:SF1">
    <property type="entry name" value="DNA-BINDING TRANSCRIPTIONAL ACTIVATOR ADER"/>
    <property type="match status" value="1"/>
</dbReference>
<proteinExistence type="predicted"/>
<evidence type="ECO:0000259" key="3">
    <source>
        <dbReference type="Pfam" id="PF25906"/>
    </source>
</evidence>
<feature type="region of interest" description="Disordered" evidence="1">
    <location>
        <begin position="126"/>
        <end position="146"/>
    </location>
</feature>
<dbReference type="Proteomes" id="UP001370100">
    <property type="component" value="Unassembled WGS sequence"/>
</dbReference>
<organism evidence="4 5">
    <name type="scientific">Actinomycetospora aeridis</name>
    <dbReference type="NCBI Taxonomy" id="3129231"/>
    <lineage>
        <taxon>Bacteria</taxon>
        <taxon>Bacillati</taxon>
        <taxon>Actinomycetota</taxon>
        <taxon>Actinomycetes</taxon>
        <taxon>Pseudonocardiales</taxon>
        <taxon>Pseudonocardiaceae</taxon>
        <taxon>Actinomycetospora</taxon>
    </lineage>
</organism>
<evidence type="ECO:0000256" key="1">
    <source>
        <dbReference type="SAM" id="MobiDB-lite"/>
    </source>
</evidence>